<accession>A0A2P6MEY5</accession>
<evidence type="ECO:0000256" key="2">
    <source>
        <dbReference type="ARBA" id="ARBA00022448"/>
    </source>
</evidence>
<keyword evidence="5" id="KW-0408">Iron</keyword>
<dbReference type="GO" id="GO:0005344">
    <property type="term" value="F:oxygen carrier activity"/>
    <property type="evidence" value="ECO:0007669"/>
    <property type="project" value="InterPro"/>
</dbReference>
<dbReference type="InterPro" id="IPR044203">
    <property type="entry name" value="GlbO/GLB3-like"/>
</dbReference>
<name>A0A2P6MEY5_ALKUR</name>
<proteinExistence type="inferred from homology"/>
<reference evidence="7 8" key="1">
    <citation type="submission" date="2018-03" db="EMBL/GenBank/DDBJ databases">
        <title>Bacillus urumqiensis sp. nov., a moderately haloalkaliphilic bacterium isolated from a salt lake.</title>
        <authorList>
            <person name="Zhao B."/>
            <person name="Liao Z."/>
        </authorList>
    </citation>
    <scope>NUCLEOTIDE SEQUENCE [LARGE SCALE GENOMIC DNA]</scope>
    <source>
        <strain evidence="7 8">BZ-SZ-XJ18</strain>
    </source>
</reference>
<dbReference type="OrthoDB" id="9790913at2"/>
<dbReference type="Pfam" id="PF01152">
    <property type="entry name" value="Bac_globin"/>
    <property type="match status" value="1"/>
</dbReference>
<comment type="cofactor">
    <cofactor evidence="1">
        <name>heme</name>
        <dbReference type="ChEBI" id="CHEBI:30413"/>
    </cofactor>
</comment>
<organism evidence="7 8">
    <name type="scientific">Alkalicoccus urumqiensis</name>
    <name type="common">Bacillus urumqiensis</name>
    <dbReference type="NCBI Taxonomy" id="1548213"/>
    <lineage>
        <taxon>Bacteria</taxon>
        <taxon>Bacillati</taxon>
        <taxon>Bacillota</taxon>
        <taxon>Bacilli</taxon>
        <taxon>Bacillales</taxon>
        <taxon>Bacillaceae</taxon>
        <taxon>Alkalicoccus</taxon>
    </lineage>
</organism>
<dbReference type="PANTHER" id="PTHR47366:SF1">
    <property type="entry name" value="TWO-ON-TWO HEMOGLOBIN-3"/>
    <property type="match status" value="1"/>
</dbReference>
<dbReference type="InterPro" id="IPR019795">
    <property type="entry name" value="Globin_bac-like_CS"/>
</dbReference>
<keyword evidence="8" id="KW-1185">Reference proteome</keyword>
<evidence type="ECO:0000256" key="6">
    <source>
        <dbReference type="ARBA" id="ARBA00034496"/>
    </source>
</evidence>
<dbReference type="GO" id="GO:0020037">
    <property type="term" value="F:heme binding"/>
    <property type="evidence" value="ECO:0007669"/>
    <property type="project" value="InterPro"/>
</dbReference>
<keyword evidence="2" id="KW-0813">Transport</keyword>
<dbReference type="AlphaFoldDB" id="A0A2P6MEY5"/>
<dbReference type="PANTHER" id="PTHR47366">
    <property type="entry name" value="TWO-ON-TWO HEMOGLOBIN-3"/>
    <property type="match status" value="1"/>
</dbReference>
<dbReference type="InterPro" id="IPR001486">
    <property type="entry name" value="Hemoglobin_trunc"/>
</dbReference>
<keyword evidence="4" id="KW-0479">Metal-binding</keyword>
<dbReference type="InterPro" id="IPR012292">
    <property type="entry name" value="Globin/Proto"/>
</dbReference>
<comment type="caution">
    <text evidence="7">The sequence shown here is derived from an EMBL/GenBank/DDBJ whole genome shotgun (WGS) entry which is preliminary data.</text>
</comment>
<dbReference type="Proteomes" id="UP000243650">
    <property type="component" value="Unassembled WGS sequence"/>
</dbReference>
<evidence type="ECO:0000256" key="5">
    <source>
        <dbReference type="ARBA" id="ARBA00023004"/>
    </source>
</evidence>
<dbReference type="InterPro" id="IPR009050">
    <property type="entry name" value="Globin-like_sf"/>
</dbReference>
<evidence type="ECO:0000256" key="1">
    <source>
        <dbReference type="ARBA" id="ARBA00001971"/>
    </source>
</evidence>
<dbReference type="PROSITE" id="PS01213">
    <property type="entry name" value="GLOBIN_FAM_2"/>
    <property type="match status" value="1"/>
</dbReference>
<gene>
    <name evidence="7" type="ORF">C6I21_13125</name>
</gene>
<evidence type="ECO:0000313" key="8">
    <source>
        <dbReference type="Proteomes" id="UP000243650"/>
    </source>
</evidence>
<dbReference type="EMBL" id="PVNS01000012">
    <property type="protein sequence ID" value="PRO64846.1"/>
    <property type="molecule type" value="Genomic_DNA"/>
</dbReference>
<dbReference type="GO" id="GO:0019825">
    <property type="term" value="F:oxygen binding"/>
    <property type="evidence" value="ECO:0007669"/>
    <property type="project" value="InterPro"/>
</dbReference>
<dbReference type="SUPFAM" id="SSF46458">
    <property type="entry name" value="Globin-like"/>
    <property type="match status" value="1"/>
</dbReference>
<keyword evidence="3" id="KW-0349">Heme</keyword>
<dbReference type="FunFam" id="1.10.490.10:FF:000004">
    <property type="entry name" value="Group 2 hemoglobin yjbI"/>
    <property type="match status" value="1"/>
</dbReference>
<protein>
    <submittedName>
        <fullName evidence="7">Globin</fullName>
    </submittedName>
</protein>
<evidence type="ECO:0000313" key="7">
    <source>
        <dbReference type="EMBL" id="PRO64846.1"/>
    </source>
</evidence>
<evidence type="ECO:0000256" key="3">
    <source>
        <dbReference type="ARBA" id="ARBA00022617"/>
    </source>
</evidence>
<dbReference type="GO" id="GO:0046872">
    <property type="term" value="F:metal ion binding"/>
    <property type="evidence" value="ECO:0007669"/>
    <property type="project" value="UniProtKB-KW"/>
</dbReference>
<sequence length="134" mass="15627">MMMNEEKSVYELLGEKRLENVIHRFYSHVEVHPELAPIFPEDLTETKRKQIQFLTQFFGGPALYTEEHGHPMLRARHMPFPITAERRDAWLSCMGQALVEEEIEEPLRNRMFARLAKTADHMVNTSTEAGGDRD</sequence>
<dbReference type="Gene3D" id="1.10.490.10">
    <property type="entry name" value="Globins"/>
    <property type="match status" value="1"/>
</dbReference>
<comment type="similarity">
    <text evidence="6">Belongs to the truncated hemoglobin family. Group II subfamily.</text>
</comment>
<evidence type="ECO:0000256" key="4">
    <source>
        <dbReference type="ARBA" id="ARBA00022723"/>
    </source>
</evidence>